<accession>K9ALY6</accession>
<protein>
    <submittedName>
        <fullName evidence="2">Membrane protein</fullName>
    </submittedName>
</protein>
<dbReference type="STRING" id="1229783.C273_08216"/>
<keyword evidence="1" id="KW-1133">Transmembrane helix</keyword>
<gene>
    <name evidence="2" type="ORF">C273_08216</name>
</gene>
<name>K9ALY6_9STAP</name>
<dbReference type="RefSeq" id="WP_009383971.1">
    <property type="nucleotide sequence ID" value="NZ_AMSQ01000013.1"/>
</dbReference>
<keyword evidence="1" id="KW-0472">Membrane</keyword>
<dbReference type="eggNOG" id="ENOG50305CT">
    <property type="taxonomic scope" value="Bacteria"/>
</dbReference>
<feature type="transmembrane region" description="Helical" evidence="1">
    <location>
        <begin position="42"/>
        <end position="62"/>
    </location>
</feature>
<dbReference type="Proteomes" id="UP000009885">
    <property type="component" value="Unassembled WGS sequence"/>
</dbReference>
<sequence length="67" mass="8177">MRKQDEMEKLQFNLASKFTVAFFFIALSFYNFYQQITFGEMNIVWIIQLVGLIIFFGILTYYKLRMR</sequence>
<proteinExistence type="predicted"/>
<evidence type="ECO:0000256" key="1">
    <source>
        <dbReference type="SAM" id="Phobius"/>
    </source>
</evidence>
<keyword evidence="3" id="KW-1185">Reference proteome</keyword>
<dbReference type="PATRIC" id="fig|1229783.3.peg.1654"/>
<feature type="transmembrane region" description="Helical" evidence="1">
    <location>
        <begin position="12"/>
        <end position="30"/>
    </location>
</feature>
<organism evidence="2 3">
    <name type="scientific">Staphylococcus massiliensis S46</name>
    <dbReference type="NCBI Taxonomy" id="1229783"/>
    <lineage>
        <taxon>Bacteria</taxon>
        <taxon>Bacillati</taxon>
        <taxon>Bacillota</taxon>
        <taxon>Bacilli</taxon>
        <taxon>Bacillales</taxon>
        <taxon>Staphylococcaceae</taxon>
        <taxon>Staphylococcus</taxon>
    </lineage>
</organism>
<dbReference type="AlphaFoldDB" id="K9ALY6"/>
<dbReference type="EMBL" id="AMSQ01000013">
    <property type="protein sequence ID" value="EKU47076.1"/>
    <property type="molecule type" value="Genomic_DNA"/>
</dbReference>
<keyword evidence="1" id="KW-0812">Transmembrane</keyword>
<comment type="caution">
    <text evidence="2">The sequence shown here is derived from an EMBL/GenBank/DDBJ whole genome shotgun (WGS) entry which is preliminary data.</text>
</comment>
<reference evidence="2 3" key="1">
    <citation type="journal article" date="2013" name="Genome Announc.">
        <title>Genome Sequence of Staphylococcus massiliensis Strain S46, Isolated from the Surface of Healthy Human Skin.</title>
        <authorList>
            <person name="Srivastav R."/>
            <person name="Singh A."/>
            <person name="Jangir P.K."/>
            <person name="Kumari C."/>
            <person name="Muduli S."/>
            <person name="Sharma R."/>
        </authorList>
    </citation>
    <scope>NUCLEOTIDE SEQUENCE [LARGE SCALE GENOMIC DNA]</scope>
    <source>
        <strain evidence="2 3">S46</strain>
    </source>
</reference>
<evidence type="ECO:0000313" key="2">
    <source>
        <dbReference type="EMBL" id="EKU47076.1"/>
    </source>
</evidence>
<evidence type="ECO:0000313" key="3">
    <source>
        <dbReference type="Proteomes" id="UP000009885"/>
    </source>
</evidence>